<dbReference type="InterPro" id="IPR052925">
    <property type="entry name" value="Phage_Integrase-like_Recomb"/>
</dbReference>
<dbReference type="Gene3D" id="1.10.443.10">
    <property type="entry name" value="Intergrase catalytic core"/>
    <property type="match status" value="1"/>
</dbReference>
<dbReference type="GO" id="GO:0003677">
    <property type="term" value="F:DNA binding"/>
    <property type="evidence" value="ECO:0007669"/>
    <property type="project" value="UniProtKB-KW"/>
</dbReference>
<evidence type="ECO:0000313" key="3">
    <source>
        <dbReference type="EMBL" id="KAL3864678.1"/>
    </source>
</evidence>
<name>A0ABD3VUG8_SINWO</name>
<dbReference type="Proteomes" id="UP001634394">
    <property type="component" value="Unassembled WGS sequence"/>
</dbReference>
<dbReference type="InterPro" id="IPR010998">
    <property type="entry name" value="Integrase_recombinase_N"/>
</dbReference>
<dbReference type="GO" id="GO:0006310">
    <property type="term" value="P:DNA recombination"/>
    <property type="evidence" value="ECO:0007669"/>
    <property type="project" value="UniProtKB-KW"/>
</dbReference>
<keyword evidence="1" id="KW-0238">DNA-binding</keyword>
<dbReference type="PANTHER" id="PTHR34605">
    <property type="entry name" value="PHAGE_INTEGRASE DOMAIN-CONTAINING PROTEIN"/>
    <property type="match status" value="1"/>
</dbReference>
<evidence type="ECO:0000313" key="4">
    <source>
        <dbReference type="Proteomes" id="UP001634394"/>
    </source>
</evidence>
<keyword evidence="4" id="KW-1185">Reference proteome</keyword>
<dbReference type="Gene3D" id="1.10.150.130">
    <property type="match status" value="1"/>
</dbReference>
<proteinExistence type="predicted"/>
<dbReference type="PANTHER" id="PTHR34605:SF3">
    <property type="entry name" value="P CELL-TYPE AGGLUTINATION PROTEIN MAP4-LIKE-RELATED"/>
    <property type="match status" value="1"/>
</dbReference>
<dbReference type="EMBL" id="JBJQND010000010">
    <property type="protein sequence ID" value="KAL3864678.1"/>
    <property type="molecule type" value="Genomic_DNA"/>
</dbReference>
<evidence type="ECO:0000256" key="2">
    <source>
        <dbReference type="ARBA" id="ARBA00023172"/>
    </source>
</evidence>
<dbReference type="AlphaFoldDB" id="A0ABD3VUG8"/>
<comment type="caution">
    <text evidence="3">The sequence shown here is derived from an EMBL/GenBank/DDBJ whole genome shotgun (WGS) entry which is preliminary data.</text>
</comment>
<gene>
    <name evidence="3" type="ORF">ACJMK2_006339</name>
</gene>
<keyword evidence="2" id="KW-0233">DNA recombination</keyword>
<evidence type="ECO:0008006" key="5">
    <source>
        <dbReference type="Google" id="ProtNLM"/>
    </source>
</evidence>
<sequence>MDLDEEVNLLWNQALSPATQIAYNSAFNVFVTFMLMCGFDSHMNQLPDITENTLIYFVTHCARALNLKHSTIKLYLCGIRFKYMQSGIQSPFTTDRHNMPRLATILKAIKKTQGTSATLRKPITYNILTSICTVLRGGVFDAHTDLLLLTVCIVAFFSFLRCGEFTIRDLFDPIVHLCVGDVHFQQETAFLKLKSSKTDPFRKGVTIQLHATGRVLCPYSALKNFMQFRRRSSPQFYAPLFVTSTGEALSRVVFLNHMRLVYHKMGLDTSQYSGHSFRIGAATSAAAAHLEYHMIKVLGRWSSDCYSRYIRTPPSTIRLAQMAMAVDSDTQ</sequence>
<dbReference type="SUPFAM" id="SSF56349">
    <property type="entry name" value="DNA breaking-rejoining enzymes"/>
    <property type="match status" value="1"/>
</dbReference>
<protein>
    <recommendedName>
        <fullName evidence="5">Retrovirus-related Pol poly from transposon 412</fullName>
    </recommendedName>
</protein>
<dbReference type="InterPro" id="IPR013762">
    <property type="entry name" value="Integrase-like_cat_sf"/>
</dbReference>
<accession>A0ABD3VUG8</accession>
<dbReference type="SUPFAM" id="SSF47823">
    <property type="entry name" value="lambda integrase-like, N-terminal domain"/>
    <property type="match status" value="1"/>
</dbReference>
<evidence type="ECO:0000256" key="1">
    <source>
        <dbReference type="ARBA" id="ARBA00023125"/>
    </source>
</evidence>
<organism evidence="3 4">
    <name type="scientific">Sinanodonta woodiana</name>
    <name type="common">Chinese pond mussel</name>
    <name type="synonym">Anodonta woodiana</name>
    <dbReference type="NCBI Taxonomy" id="1069815"/>
    <lineage>
        <taxon>Eukaryota</taxon>
        <taxon>Metazoa</taxon>
        <taxon>Spiralia</taxon>
        <taxon>Lophotrochozoa</taxon>
        <taxon>Mollusca</taxon>
        <taxon>Bivalvia</taxon>
        <taxon>Autobranchia</taxon>
        <taxon>Heteroconchia</taxon>
        <taxon>Palaeoheterodonta</taxon>
        <taxon>Unionida</taxon>
        <taxon>Unionoidea</taxon>
        <taxon>Unionidae</taxon>
        <taxon>Unioninae</taxon>
        <taxon>Sinanodonta</taxon>
    </lineage>
</organism>
<reference evidence="3 4" key="1">
    <citation type="submission" date="2024-11" db="EMBL/GenBank/DDBJ databases">
        <title>Chromosome-level genome assembly of the freshwater bivalve Anodonta woodiana.</title>
        <authorList>
            <person name="Chen X."/>
        </authorList>
    </citation>
    <scope>NUCLEOTIDE SEQUENCE [LARGE SCALE GENOMIC DNA]</scope>
    <source>
        <strain evidence="3">MN2024</strain>
        <tissue evidence="3">Gills</tissue>
    </source>
</reference>
<dbReference type="InterPro" id="IPR011010">
    <property type="entry name" value="DNA_brk_join_enz"/>
</dbReference>